<dbReference type="Proteomes" id="UP001500742">
    <property type="component" value="Unassembled WGS sequence"/>
</dbReference>
<protein>
    <submittedName>
        <fullName evidence="3">Glycosyltransferase family 4 protein</fullName>
    </submittedName>
</protein>
<dbReference type="Gene3D" id="3.40.50.2000">
    <property type="entry name" value="Glycogen Phosphorylase B"/>
    <property type="match status" value="2"/>
</dbReference>
<gene>
    <name evidence="3" type="ORF">GCM10022210_13320</name>
</gene>
<keyword evidence="4" id="KW-1185">Reference proteome</keyword>
<dbReference type="InterPro" id="IPR001296">
    <property type="entry name" value="Glyco_trans_1"/>
</dbReference>
<accession>A0ABP7PIE4</accession>
<dbReference type="Pfam" id="PF13439">
    <property type="entry name" value="Glyco_transf_4"/>
    <property type="match status" value="1"/>
</dbReference>
<dbReference type="EMBL" id="BAAAZC010000009">
    <property type="protein sequence ID" value="GAA3966145.1"/>
    <property type="molecule type" value="Genomic_DNA"/>
</dbReference>
<dbReference type="SUPFAM" id="SSF53756">
    <property type="entry name" value="UDP-Glycosyltransferase/glycogen phosphorylase"/>
    <property type="match status" value="1"/>
</dbReference>
<evidence type="ECO:0000259" key="2">
    <source>
        <dbReference type="Pfam" id="PF13439"/>
    </source>
</evidence>
<reference evidence="4" key="1">
    <citation type="journal article" date="2019" name="Int. J. Syst. Evol. Microbiol.">
        <title>The Global Catalogue of Microorganisms (GCM) 10K type strain sequencing project: providing services to taxonomists for standard genome sequencing and annotation.</title>
        <authorList>
            <consortium name="The Broad Institute Genomics Platform"/>
            <consortium name="The Broad Institute Genome Sequencing Center for Infectious Disease"/>
            <person name="Wu L."/>
            <person name="Ma J."/>
        </authorList>
    </citation>
    <scope>NUCLEOTIDE SEQUENCE [LARGE SCALE GENOMIC DNA]</scope>
    <source>
        <strain evidence="4">JCM 16601</strain>
    </source>
</reference>
<organism evidence="3 4">
    <name type="scientific">Mucilaginibacter dorajii</name>
    <dbReference type="NCBI Taxonomy" id="692994"/>
    <lineage>
        <taxon>Bacteria</taxon>
        <taxon>Pseudomonadati</taxon>
        <taxon>Bacteroidota</taxon>
        <taxon>Sphingobacteriia</taxon>
        <taxon>Sphingobacteriales</taxon>
        <taxon>Sphingobacteriaceae</taxon>
        <taxon>Mucilaginibacter</taxon>
    </lineage>
</organism>
<dbReference type="InterPro" id="IPR050194">
    <property type="entry name" value="Glycosyltransferase_grp1"/>
</dbReference>
<dbReference type="CDD" id="cd03801">
    <property type="entry name" value="GT4_PimA-like"/>
    <property type="match status" value="1"/>
</dbReference>
<dbReference type="Pfam" id="PF00534">
    <property type="entry name" value="Glycos_transf_1"/>
    <property type="match status" value="1"/>
</dbReference>
<feature type="domain" description="Glycosyltransferase subfamily 4-like N-terminal" evidence="2">
    <location>
        <begin position="14"/>
        <end position="225"/>
    </location>
</feature>
<dbReference type="InterPro" id="IPR028098">
    <property type="entry name" value="Glyco_trans_4-like_N"/>
</dbReference>
<feature type="domain" description="Glycosyl transferase family 1" evidence="1">
    <location>
        <begin position="242"/>
        <end position="392"/>
    </location>
</feature>
<dbReference type="PANTHER" id="PTHR45947">
    <property type="entry name" value="SULFOQUINOVOSYL TRANSFERASE SQD2"/>
    <property type="match status" value="1"/>
</dbReference>
<evidence type="ECO:0000313" key="3">
    <source>
        <dbReference type="EMBL" id="GAA3966145.1"/>
    </source>
</evidence>
<comment type="caution">
    <text evidence="3">The sequence shown here is derived from an EMBL/GenBank/DDBJ whole genome shotgun (WGS) entry which is preliminary data.</text>
</comment>
<proteinExistence type="predicted"/>
<dbReference type="RefSeq" id="WP_259088733.1">
    <property type="nucleotide sequence ID" value="NZ_BAAAZC010000009.1"/>
</dbReference>
<sequence length="418" mass="47527">MKIILVNYRYFISGGPERYLFNIKGLLEENGHTVIPFSIKSSLNKPSDYEEYFLDPVGAGDEVYFGQIKNDAKTVVKSFSRMFYSLEAKKKLGKLIEDTKPDLIYVLHYQNKISASIFDAAVKHKVPVIHRISDFGQICANALFFRPRQKDICERCLQGSKINAVVNKCVYDSYIYSALKASSIELQRFLNITKKVNAFVVPSKFTLSKLKESGFPNSKLVHIPTYFNFQSITNGSPVEYLPFAVYIGRIESEKGLLTLVKAFENTNFNLKIIGFSATGYEAELKEYLKDKKHNIEFLGKMDFGEIQTYLSQCLFTIVPSEWYDNFPNTILESFAFKKCVVATNTGSLKEIVVNNETGILFELKSVDDLKRKIEILFNNQALSIALGDNAYNKLVTEFSAGLHFAKLMELFEKTVASY</sequence>
<evidence type="ECO:0000259" key="1">
    <source>
        <dbReference type="Pfam" id="PF00534"/>
    </source>
</evidence>
<name>A0ABP7PIE4_9SPHI</name>
<evidence type="ECO:0000313" key="4">
    <source>
        <dbReference type="Proteomes" id="UP001500742"/>
    </source>
</evidence>
<dbReference type="PANTHER" id="PTHR45947:SF13">
    <property type="entry name" value="TRANSFERASE"/>
    <property type="match status" value="1"/>
</dbReference>